<feature type="region of interest" description="Disordered" evidence="2">
    <location>
        <begin position="35"/>
        <end position="59"/>
    </location>
</feature>
<evidence type="ECO:0000256" key="1">
    <source>
        <dbReference type="PROSITE-ProRule" id="PRU00047"/>
    </source>
</evidence>
<dbReference type="Pfam" id="PF00098">
    <property type="entry name" value="zf-CCHC"/>
    <property type="match status" value="1"/>
</dbReference>
<name>A0ABP1N2G9_XYLVO</name>
<dbReference type="SMART" id="SM00343">
    <property type="entry name" value="ZnF_C2HC"/>
    <property type="match status" value="1"/>
</dbReference>
<sequence>MVIGIPDEALARTVRSAKYADPNELYASMCAMEKMPGKADPDKQKPKAERTTKPTEKEQPRIRCYNCGKADHVAKNCRRPKLQCADCTIMSRNRRYNKKLTKITNINEDCFESSSEEDQYELGESEDSGEYSESTETGGMEGFSDSEEENFVNMRRKKKRTRIISSSNTEDERTSIPNTSRDVMAEIEIAADGTQWVKLQAGKYDIQGYRRAYWLRKKKYYVGLYEKTYLTSRPVMRLEGIDLEDSRNETDRSNVWSKSVEKTSGSDNGKSDRQISNKSDSNESDVAGPSVKVRSKRKLVEETNKSVTETDNNLESSYHNKINSNEIQETPEPRRSDRIKQLAPISYNENNMFNDCLMTAQYSVYRIPNSFYEIETRNDRVQWQQAITEEINSLLINKTWILVNRPENRNIVDCR</sequence>
<proteinExistence type="predicted"/>
<evidence type="ECO:0000313" key="4">
    <source>
        <dbReference type="EMBL" id="CAL7935172.1"/>
    </source>
</evidence>
<comment type="caution">
    <text evidence="4">The sequence shown here is derived from an EMBL/GenBank/DDBJ whole genome shotgun (WGS) entry which is preliminary data.</text>
</comment>
<accession>A0ABP1N2G9</accession>
<feature type="region of interest" description="Disordered" evidence="2">
    <location>
        <begin position="112"/>
        <end position="148"/>
    </location>
</feature>
<gene>
    <name evidence="4" type="ORF">XYLVIOL_LOCUS1438</name>
</gene>
<evidence type="ECO:0000256" key="2">
    <source>
        <dbReference type="SAM" id="MobiDB-lite"/>
    </source>
</evidence>
<dbReference type="InterPro" id="IPR036875">
    <property type="entry name" value="Znf_CCHC_sf"/>
</dbReference>
<feature type="region of interest" description="Disordered" evidence="2">
    <location>
        <begin position="246"/>
        <end position="336"/>
    </location>
</feature>
<evidence type="ECO:0000259" key="3">
    <source>
        <dbReference type="PROSITE" id="PS50158"/>
    </source>
</evidence>
<dbReference type="InterPro" id="IPR001878">
    <property type="entry name" value="Znf_CCHC"/>
</dbReference>
<dbReference type="Proteomes" id="UP001642520">
    <property type="component" value="Unassembled WGS sequence"/>
</dbReference>
<keyword evidence="5" id="KW-1185">Reference proteome</keyword>
<reference evidence="4 5" key="1">
    <citation type="submission" date="2024-08" db="EMBL/GenBank/DDBJ databases">
        <authorList>
            <person name="Will J Nash"/>
            <person name="Angela Man"/>
            <person name="Seanna McTaggart"/>
            <person name="Kendall Baker"/>
            <person name="Tom Barker"/>
            <person name="Leah Catchpole"/>
            <person name="Alex Durrant"/>
            <person name="Karim Gharbi"/>
            <person name="Naomi Irish"/>
            <person name="Gemy Kaithakottil"/>
            <person name="Debby Ku"/>
            <person name="Aaliyah Providence"/>
            <person name="Felix Shaw"/>
            <person name="David Swarbreck"/>
            <person name="Chris Watkins"/>
            <person name="Ann M. McCartney"/>
            <person name="Giulio Formenti"/>
            <person name="Alice Mouton"/>
            <person name="Noel Vella"/>
            <person name="Bjorn M von Reumont"/>
            <person name="Adriana Vella"/>
            <person name="Wilfried Haerty"/>
        </authorList>
    </citation>
    <scope>NUCLEOTIDE SEQUENCE [LARGE SCALE GENOMIC DNA]</scope>
</reference>
<protein>
    <recommendedName>
        <fullName evidence="3">CCHC-type domain-containing protein</fullName>
    </recommendedName>
</protein>
<keyword evidence="1" id="KW-0863">Zinc-finger</keyword>
<dbReference type="Gene3D" id="4.10.60.10">
    <property type="entry name" value="Zinc finger, CCHC-type"/>
    <property type="match status" value="1"/>
</dbReference>
<feature type="compositionally biased region" description="Polar residues" evidence="2">
    <location>
        <begin position="253"/>
        <end position="268"/>
    </location>
</feature>
<organism evidence="4 5">
    <name type="scientific">Xylocopa violacea</name>
    <name type="common">Violet carpenter bee</name>
    <name type="synonym">Apis violacea</name>
    <dbReference type="NCBI Taxonomy" id="135666"/>
    <lineage>
        <taxon>Eukaryota</taxon>
        <taxon>Metazoa</taxon>
        <taxon>Ecdysozoa</taxon>
        <taxon>Arthropoda</taxon>
        <taxon>Hexapoda</taxon>
        <taxon>Insecta</taxon>
        <taxon>Pterygota</taxon>
        <taxon>Neoptera</taxon>
        <taxon>Endopterygota</taxon>
        <taxon>Hymenoptera</taxon>
        <taxon>Apocrita</taxon>
        <taxon>Aculeata</taxon>
        <taxon>Apoidea</taxon>
        <taxon>Anthophila</taxon>
        <taxon>Apidae</taxon>
        <taxon>Xylocopa</taxon>
        <taxon>Xylocopa</taxon>
    </lineage>
</organism>
<dbReference type="SUPFAM" id="SSF57756">
    <property type="entry name" value="Retrovirus zinc finger-like domains"/>
    <property type="match status" value="1"/>
</dbReference>
<evidence type="ECO:0000313" key="5">
    <source>
        <dbReference type="Proteomes" id="UP001642520"/>
    </source>
</evidence>
<feature type="compositionally biased region" description="Polar residues" evidence="2">
    <location>
        <begin position="305"/>
        <end position="328"/>
    </location>
</feature>
<feature type="compositionally biased region" description="Acidic residues" evidence="2">
    <location>
        <begin position="112"/>
        <end position="130"/>
    </location>
</feature>
<dbReference type="EMBL" id="CAXAJV020001283">
    <property type="protein sequence ID" value="CAL7935172.1"/>
    <property type="molecule type" value="Genomic_DNA"/>
</dbReference>
<keyword evidence="1" id="KW-0862">Zinc</keyword>
<dbReference type="PROSITE" id="PS50158">
    <property type="entry name" value="ZF_CCHC"/>
    <property type="match status" value="1"/>
</dbReference>
<keyword evidence="1" id="KW-0479">Metal-binding</keyword>
<feature type="domain" description="CCHC-type" evidence="3">
    <location>
        <begin position="63"/>
        <end position="79"/>
    </location>
</feature>